<dbReference type="GO" id="GO:0055052">
    <property type="term" value="C:ATP-binding cassette (ABC) transporter complex, substrate-binding subunit-containing"/>
    <property type="evidence" value="ECO:0007669"/>
    <property type="project" value="TreeGrafter"/>
</dbReference>
<dbReference type="SUPFAM" id="SSF50331">
    <property type="entry name" value="MOP-like"/>
    <property type="match status" value="1"/>
</dbReference>
<dbReference type="SUPFAM" id="SSF52540">
    <property type="entry name" value="P-loop containing nucleoside triphosphate hydrolases"/>
    <property type="match status" value="1"/>
</dbReference>
<dbReference type="GO" id="GO:0016887">
    <property type="term" value="F:ATP hydrolysis activity"/>
    <property type="evidence" value="ECO:0007669"/>
    <property type="project" value="InterPro"/>
</dbReference>
<dbReference type="InterPro" id="IPR017871">
    <property type="entry name" value="ABC_transporter-like_CS"/>
</dbReference>
<evidence type="ECO:0000256" key="5">
    <source>
        <dbReference type="ARBA" id="ARBA00022741"/>
    </source>
</evidence>
<dbReference type="Pfam" id="PF00005">
    <property type="entry name" value="ABC_tran"/>
    <property type="match status" value="1"/>
</dbReference>
<evidence type="ECO:0000256" key="3">
    <source>
        <dbReference type="ARBA" id="ARBA00022448"/>
    </source>
</evidence>
<keyword evidence="6 11" id="KW-0067">ATP-binding</keyword>
<keyword evidence="8" id="KW-0472">Membrane</keyword>
<dbReference type="PANTHER" id="PTHR43875">
    <property type="entry name" value="MALTODEXTRIN IMPORT ATP-BINDING PROTEIN MSMX"/>
    <property type="match status" value="1"/>
</dbReference>
<keyword evidence="5" id="KW-0547">Nucleotide-binding</keyword>
<feature type="domain" description="ABC transporter" evidence="10">
    <location>
        <begin position="6"/>
        <end position="236"/>
    </location>
</feature>
<protein>
    <submittedName>
        <fullName evidence="11">ABC transporter ATP-binding protein</fullName>
    </submittedName>
</protein>
<name>A0A933VWY3_RHOPL</name>
<dbReference type="PROSITE" id="PS50893">
    <property type="entry name" value="ABC_TRANSPORTER_2"/>
    <property type="match status" value="1"/>
</dbReference>
<organism evidence="11 12">
    <name type="scientific">Rhodopseudomonas palustris</name>
    <dbReference type="NCBI Taxonomy" id="1076"/>
    <lineage>
        <taxon>Bacteria</taxon>
        <taxon>Pseudomonadati</taxon>
        <taxon>Pseudomonadota</taxon>
        <taxon>Alphaproteobacteria</taxon>
        <taxon>Hyphomicrobiales</taxon>
        <taxon>Nitrobacteraceae</taxon>
        <taxon>Rhodopseudomonas</taxon>
    </lineage>
</organism>
<dbReference type="Gene3D" id="2.40.50.140">
    <property type="entry name" value="Nucleic acid-binding proteins"/>
    <property type="match status" value="1"/>
</dbReference>
<dbReference type="InterPro" id="IPR013611">
    <property type="entry name" value="Transp-assoc_OB_typ2"/>
</dbReference>
<dbReference type="Gene3D" id="2.40.50.100">
    <property type="match status" value="1"/>
</dbReference>
<comment type="caution">
    <text evidence="11">The sequence shown here is derived from an EMBL/GenBank/DDBJ whole genome shotgun (WGS) entry which is preliminary data.</text>
</comment>
<accession>A0A933VWY3</accession>
<proteinExistence type="inferred from homology"/>
<dbReference type="EMBL" id="JACRJB010000068">
    <property type="protein sequence ID" value="MBI5132649.1"/>
    <property type="molecule type" value="Genomic_DNA"/>
</dbReference>
<dbReference type="InterPro" id="IPR027417">
    <property type="entry name" value="P-loop_NTPase"/>
</dbReference>
<keyword evidence="3" id="KW-0813">Transport</keyword>
<gene>
    <name evidence="11" type="ORF">HZA66_24690</name>
</gene>
<dbReference type="AlphaFoldDB" id="A0A933VWY3"/>
<keyword evidence="7" id="KW-1278">Translocase</keyword>
<comment type="subcellular location">
    <subcellularLocation>
        <location evidence="1">Cell inner membrane</location>
        <topology evidence="1">Peripheral membrane protein</topology>
    </subcellularLocation>
</comment>
<dbReference type="GO" id="GO:0005524">
    <property type="term" value="F:ATP binding"/>
    <property type="evidence" value="ECO:0007669"/>
    <property type="project" value="UniProtKB-KW"/>
</dbReference>
<dbReference type="InterPro" id="IPR012340">
    <property type="entry name" value="NA-bd_OB-fold"/>
</dbReference>
<evidence type="ECO:0000313" key="11">
    <source>
        <dbReference type="EMBL" id="MBI5132649.1"/>
    </source>
</evidence>
<comment type="function">
    <text evidence="9">Involved in beta-(1--&gt;2)glucan export. Transmembrane domains (TMD) form a pore in the inner membrane and the ATP-binding domain (NBD) is responsible for energy generation.</text>
</comment>
<evidence type="ECO:0000256" key="7">
    <source>
        <dbReference type="ARBA" id="ARBA00022967"/>
    </source>
</evidence>
<dbReference type="PROSITE" id="PS00211">
    <property type="entry name" value="ABC_TRANSPORTER_1"/>
    <property type="match status" value="1"/>
</dbReference>
<evidence type="ECO:0000259" key="10">
    <source>
        <dbReference type="PROSITE" id="PS50893"/>
    </source>
</evidence>
<dbReference type="Proteomes" id="UP000782519">
    <property type="component" value="Unassembled WGS sequence"/>
</dbReference>
<dbReference type="Gene3D" id="3.40.50.300">
    <property type="entry name" value="P-loop containing nucleotide triphosphate hydrolases"/>
    <property type="match status" value="1"/>
</dbReference>
<dbReference type="InterPro" id="IPR047641">
    <property type="entry name" value="ABC_transpr_MalK/UgpC-like"/>
</dbReference>
<evidence type="ECO:0000256" key="8">
    <source>
        <dbReference type="ARBA" id="ARBA00023136"/>
    </source>
</evidence>
<evidence type="ECO:0000313" key="12">
    <source>
        <dbReference type="Proteomes" id="UP000782519"/>
    </source>
</evidence>
<reference evidence="11" key="1">
    <citation type="submission" date="2020-07" db="EMBL/GenBank/DDBJ databases">
        <title>Huge and variable diversity of episymbiotic CPR bacteria and DPANN archaea in groundwater ecosystems.</title>
        <authorList>
            <person name="He C.Y."/>
            <person name="Keren R."/>
            <person name="Whittaker M."/>
            <person name="Farag I.F."/>
            <person name="Doudna J."/>
            <person name="Cate J.H.D."/>
            <person name="Banfield J.F."/>
        </authorList>
    </citation>
    <scope>NUCLEOTIDE SEQUENCE</scope>
    <source>
        <strain evidence="11">NC_groundwater_1818_Pr3_B-0.1um_66_35</strain>
    </source>
</reference>
<evidence type="ECO:0000256" key="4">
    <source>
        <dbReference type="ARBA" id="ARBA00022475"/>
    </source>
</evidence>
<dbReference type="InterPro" id="IPR003439">
    <property type="entry name" value="ABC_transporter-like_ATP-bd"/>
</dbReference>
<evidence type="ECO:0000256" key="2">
    <source>
        <dbReference type="ARBA" id="ARBA00005417"/>
    </source>
</evidence>
<dbReference type="FunFam" id="3.40.50.300:FF:000042">
    <property type="entry name" value="Maltose/maltodextrin ABC transporter, ATP-binding protein"/>
    <property type="match status" value="1"/>
</dbReference>
<keyword evidence="4" id="KW-1003">Cell membrane</keyword>
<evidence type="ECO:0000256" key="1">
    <source>
        <dbReference type="ARBA" id="ARBA00004417"/>
    </source>
</evidence>
<evidence type="ECO:0000256" key="9">
    <source>
        <dbReference type="ARBA" id="ARBA00024722"/>
    </source>
</evidence>
<dbReference type="PANTHER" id="PTHR43875:SF15">
    <property type="entry name" value="TREHALOSE IMPORT ATP-BINDING PROTEIN SUGC"/>
    <property type="match status" value="1"/>
</dbReference>
<comment type="similarity">
    <text evidence="2">Belongs to the ABC transporter superfamily.</text>
</comment>
<dbReference type="InterPro" id="IPR008995">
    <property type="entry name" value="Mo/tungstate-bd_C_term_dom"/>
</dbReference>
<dbReference type="Pfam" id="PF08402">
    <property type="entry name" value="TOBE_2"/>
    <property type="match status" value="1"/>
</dbReference>
<dbReference type="SMART" id="SM00382">
    <property type="entry name" value="AAA"/>
    <property type="match status" value="1"/>
</dbReference>
<sequence length="361" mass="38984">MTGVALQVDRIAKRFGRLDALSDVSFDVADGELTVLLGAAGAGKTTTLRTIAGLEVPDRGRVFVKGRDVTHLEPKDRNLAMIFDNLALYPNKTGFANIAHPLQVQKLAATTIEQRVTAVAATLRISHVLNRLPATMSGGERQRVALGRALVRDPDLFLLDEPLSSLDAMLRIELRSELKRMQRDHGYAFLLATPDYVEALAIADRVVMLVGGQVRQIAPPQVLYDDPVDREVARFVGAPEINLIAADYDPSDGGRIRIADAVMPLPVAQRERLGGASRSFQAGLRPEHVRLSDGGGAAARVSDIEALGLQSIVTFDASGAVLRAVVPSAEGRRLQIGDRVGLTFSLERMIGFEERTGSRVA</sequence>
<dbReference type="InterPro" id="IPR003593">
    <property type="entry name" value="AAA+_ATPase"/>
</dbReference>
<dbReference type="GO" id="GO:0140359">
    <property type="term" value="F:ABC-type transporter activity"/>
    <property type="evidence" value="ECO:0007669"/>
    <property type="project" value="UniProtKB-ARBA"/>
</dbReference>
<evidence type="ECO:0000256" key="6">
    <source>
        <dbReference type="ARBA" id="ARBA00022840"/>
    </source>
</evidence>